<dbReference type="Proteomes" id="UP001341135">
    <property type="component" value="Chromosome"/>
</dbReference>
<name>A0ABM8IZE7_9CREN</name>
<evidence type="ECO:0000313" key="2">
    <source>
        <dbReference type="Proteomes" id="UP001341135"/>
    </source>
</evidence>
<keyword evidence="2" id="KW-1185">Reference proteome</keyword>
<gene>
    <name evidence="1" type="ORF">PABY_11170</name>
</gene>
<evidence type="ECO:0000313" key="1">
    <source>
        <dbReference type="EMBL" id="BES81550.1"/>
    </source>
</evidence>
<dbReference type="EMBL" id="AP028907">
    <property type="protein sequence ID" value="BES81550.1"/>
    <property type="molecule type" value="Genomic_DNA"/>
</dbReference>
<accession>A0ABM8IZE7</accession>
<reference evidence="1 2" key="1">
    <citation type="submission" date="2023-09" db="EMBL/GenBank/DDBJ databases">
        <title>Pyrofollis japonicus gen. nov. sp. nov., a novel member of the family Pyrodictiaceae isolated from the Iheya North hydrothermal field.</title>
        <authorList>
            <person name="Miyazaki U."/>
            <person name="Sanari M."/>
            <person name="Tame A."/>
            <person name="Kitajima M."/>
            <person name="Okamoto A."/>
            <person name="Sawayama S."/>
            <person name="Miyazaki J."/>
            <person name="Takai K."/>
            <person name="Nakagawa S."/>
        </authorList>
    </citation>
    <scope>NUCLEOTIDE SEQUENCE [LARGE SCALE GENOMIC DNA]</scope>
    <source>
        <strain evidence="1 2">AV2</strain>
    </source>
</reference>
<organism evidence="1 2">
    <name type="scientific">Pyrodictium abyssi</name>
    <dbReference type="NCBI Taxonomy" id="54256"/>
    <lineage>
        <taxon>Archaea</taxon>
        <taxon>Thermoproteota</taxon>
        <taxon>Thermoprotei</taxon>
        <taxon>Desulfurococcales</taxon>
        <taxon>Pyrodictiaceae</taxon>
        <taxon>Pyrodictium</taxon>
    </lineage>
</organism>
<proteinExistence type="predicted"/>
<sequence length="121" mass="13457">MFELVKRFLGAIPGEAQVPDELVYATHSARVRVEGDCSILDEIRNRMSERRTRGGDPEQPLKKLLETIAADAIKCRTGLMWGEIAIELDYGGGRRLRIVATGCLSRQCSRLRLHVGSGSFL</sequence>
<protein>
    <submittedName>
        <fullName evidence="1">Uncharacterized protein</fullName>
    </submittedName>
</protein>